<protein>
    <submittedName>
        <fullName evidence="1">Uncharacterized protein</fullName>
    </submittedName>
</protein>
<accession>A0A239LWX2</accession>
<evidence type="ECO:0000313" key="4">
    <source>
        <dbReference type="Proteomes" id="UP000199693"/>
    </source>
</evidence>
<gene>
    <name evidence="1" type="ORF">SAMN05216189_1003188</name>
    <name evidence="2" type="ORF">SAMN06295949_12229</name>
</gene>
<dbReference type="Proteomes" id="UP000198309">
    <property type="component" value="Unassembled WGS sequence"/>
</dbReference>
<evidence type="ECO:0000313" key="3">
    <source>
        <dbReference type="Proteomes" id="UP000198309"/>
    </source>
</evidence>
<dbReference type="EMBL" id="FZPC01000022">
    <property type="protein sequence ID" value="SNT34114.1"/>
    <property type="molecule type" value="Genomic_DNA"/>
</dbReference>
<reference evidence="1 4" key="1">
    <citation type="submission" date="2016-10" db="EMBL/GenBank/DDBJ databases">
        <authorList>
            <person name="de Groot N.N."/>
        </authorList>
    </citation>
    <scope>NUCLEOTIDE SEQUENCE [LARGE SCALE GENOMIC DNA]</scope>
    <source>
        <strain evidence="1 4">CCM 7361</strain>
    </source>
</reference>
<evidence type="ECO:0000313" key="2">
    <source>
        <dbReference type="EMBL" id="SNT34114.1"/>
    </source>
</evidence>
<dbReference type="EMBL" id="FNEC01000003">
    <property type="protein sequence ID" value="SDI26339.1"/>
    <property type="molecule type" value="Genomic_DNA"/>
</dbReference>
<proteinExistence type="predicted"/>
<sequence length="90" mass="10374">MERLLSPQQQKEAVDVYLRLVPTLAREIELSQLASDEDLDAYRLRKGWAELCAQARCTGLEPWLFAHMLIGTSAAELERLKALRRHLTIR</sequence>
<keyword evidence="3" id="KW-1185">Reference proteome</keyword>
<evidence type="ECO:0000313" key="1">
    <source>
        <dbReference type="EMBL" id="SDI26339.1"/>
    </source>
</evidence>
<dbReference type="Proteomes" id="UP000199693">
    <property type="component" value="Unassembled WGS sequence"/>
</dbReference>
<dbReference type="AlphaFoldDB" id="A0A239LWX2"/>
<dbReference type="RefSeq" id="WP_089393163.1">
    <property type="nucleotide sequence ID" value="NZ_FNEC01000003.1"/>
</dbReference>
<organism evidence="1 4">
    <name type="scientific">Pseudomonas delhiensis</name>
    <dbReference type="NCBI Taxonomy" id="366289"/>
    <lineage>
        <taxon>Bacteria</taxon>
        <taxon>Pseudomonadati</taxon>
        <taxon>Pseudomonadota</taxon>
        <taxon>Gammaproteobacteria</taxon>
        <taxon>Pseudomonadales</taxon>
        <taxon>Pseudomonadaceae</taxon>
        <taxon>Pseudomonas</taxon>
    </lineage>
</organism>
<name>A0A239LWX2_9PSED</name>
<reference evidence="2 3" key="2">
    <citation type="submission" date="2017-06" db="EMBL/GenBank/DDBJ databases">
        <authorList>
            <person name="Varghese N."/>
            <person name="Submissions S."/>
        </authorList>
    </citation>
    <scope>NUCLEOTIDE SEQUENCE [LARGE SCALE GENOMIC DNA]</scope>
    <source>
        <strain evidence="2 3">RLD-1</strain>
    </source>
</reference>